<dbReference type="Proteomes" id="UP000177235">
    <property type="component" value="Unassembled WGS sequence"/>
</dbReference>
<dbReference type="AlphaFoldDB" id="A0A1F5QBW9"/>
<comment type="caution">
    <text evidence="3">The sequence shown here is derived from an EMBL/GenBank/DDBJ whole genome shotgun (WGS) entry which is preliminary data.</text>
</comment>
<evidence type="ECO:0000313" key="4">
    <source>
        <dbReference type="Proteomes" id="UP000177235"/>
    </source>
</evidence>
<accession>A0A1F5QBW9</accession>
<proteinExistence type="predicted"/>
<dbReference type="EMBL" id="MFFF01000018">
    <property type="protein sequence ID" value="OGE99684.1"/>
    <property type="molecule type" value="Genomic_DNA"/>
</dbReference>
<dbReference type="Pfam" id="PF18895">
    <property type="entry name" value="T4SS_pilin"/>
    <property type="match status" value="1"/>
</dbReference>
<sequence length="143" mass="15486">MRNKTANLAYFSLTIALVALQLLPAAVFAQNQNPSRADATPTGFEQVCNQVLVESQGIAGCINKIYLFSLGAGALIALLMLVLAGYRYMTAGGNAEQVQTAKDTFQTTFTGLIIIFVAFILLYVINPDLVQFKKLSLPTIRLP</sequence>
<gene>
    <name evidence="3" type="ORF">A3J05_00635</name>
</gene>
<dbReference type="InterPro" id="IPR043993">
    <property type="entry name" value="T4SS_pilin"/>
</dbReference>
<evidence type="ECO:0008006" key="5">
    <source>
        <dbReference type="Google" id="ProtNLM"/>
    </source>
</evidence>
<keyword evidence="1" id="KW-0812">Transmembrane</keyword>
<evidence type="ECO:0000313" key="3">
    <source>
        <dbReference type="EMBL" id="OGE99684.1"/>
    </source>
</evidence>
<organism evidence="3 4">
    <name type="scientific">Candidatus Doudnabacteria bacterium RIFCSPLOWO2_02_FULL_48_13</name>
    <dbReference type="NCBI Taxonomy" id="1817845"/>
    <lineage>
        <taxon>Bacteria</taxon>
        <taxon>Candidatus Doudnaibacteriota</taxon>
    </lineage>
</organism>
<keyword evidence="2" id="KW-0732">Signal</keyword>
<reference evidence="3 4" key="1">
    <citation type="journal article" date="2016" name="Nat. Commun.">
        <title>Thousands of microbial genomes shed light on interconnected biogeochemical processes in an aquifer system.</title>
        <authorList>
            <person name="Anantharaman K."/>
            <person name="Brown C.T."/>
            <person name="Hug L.A."/>
            <person name="Sharon I."/>
            <person name="Castelle C.J."/>
            <person name="Probst A.J."/>
            <person name="Thomas B.C."/>
            <person name="Singh A."/>
            <person name="Wilkins M.J."/>
            <person name="Karaoz U."/>
            <person name="Brodie E.L."/>
            <person name="Williams K.H."/>
            <person name="Hubbard S.S."/>
            <person name="Banfield J.F."/>
        </authorList>
    </citation>
    <scope>NUCLEOTIDE SEQUENCE [LARGE SCALE GENOMIC DNA]</scope>
</reference>
<evidence type="ECO:0000256" key="1">
    <source>
        <dbReference type="SAM" id="Phobius"/>
    </source>
</evidence>
<feature type="transmembrane region" description="Helical" evidence="1">
    <location>
        <begin position="107"/>
        <end position="125"/>
    </location>
</feature>
<name>A0A1F5QBW9_9BACT</name>
<evidence type="ECO:0000256" key="2">
    <source>
        <dbReference type="SAM" id="SignalP"/>
    </source>
</evidence>
<feature type="transmembrane region" description="Helical" evidence="1">
    <location>
        <begin position="65"/>
        <end position="86"/>
    </location>
</feature>
<feature type="chain" id="PRO_5009520456" description="DUF4134 domain-containing protein" evidence="2">
    <location>
        <begin position="30"/>
        <end position="143"/>
    </location>
</feature>
<keyword evidence="1" id="KW-0472">Membrane</keyword>
<protein>
    <recommendedName>
        <fullName evidence="5">DUF4134 domain-containing protein</fullName>
    </recommendedName>
</protein>
<keyword evidence="1" id="KW-1133">Transmembrane helix</keyword>
<feature type="signal peptide" evidence="2">
    <location>
        <begin position="1"/>
        <end position="29"/>
    </location>
</feature>